<dbReference type="PANTHER" id="PTHR34109:SF1">
    <property type="entry name" value="VOC DOMAIN-CONTAINING PROTEIN"/>
    <property type="match status" value="1"/>
</dbReference>
<dbReference type="InterPro" id="IPR004360">
    <property type="entry name" value="Glyas_Fos-R_dOase_dom"/>
</dbReference>
<reference evidence="2 3" key="1">
    <citation type="submission" date="2016-06" db="EMBL/GenBank/DDBJ databases">
        <authorList>
            <person name="Kjaerup R.B."/>
            <person name="Dalgaard T.S."/>
            <person name="Juul-Madsen H.R."/>
        </authorList>
    </citation>
    <scope>NUCLEOTIDE SEQUENCE [LARGE SCALE GENOMIC DNA]</scope>
    <source>
        <strain evidence="2 3">DSM 43904</strain>
    </source>
</reference>
<dbReference type="Gene3D" id="3.30.720.120">
    <property type="match status" value="1"/>
</dbReference>
<accession>A0A1C5HLR9</accession>
<dbReference type="InterPro" id="IPR037523">
    <property type="entry name" value="VOC_core"/>
</dbReference>
<dbReference type="Gene3D" id="3.30.720.110">
    <property type="match status" value="1"/>
</dbReference>
<keyword evidence="3" id="KW-1185">Reference proteome</keyword>
<name>A0A1C5HLR9_9ACTN</name>
<dbReference type="SUPFAM" id="SSF54593">
    <property type="entry name" value="Glyoxalase/Bleomycin resistance protein/Dihydroxybiphenyl dioxygenase"/>
    <property type="match status" value="1"/>
</dbReference>
<dbReference type="RefSeq" id="WP_088993410.1">
    <property type="nucleotide sequence ID" value="NZ_LT607750.1"/>
</dbReference>
<dbReference type="PROSITE" id="PS51819">
    <property type="entry name" value="VOC"/>
    <property type="match status" value="1"/>
</dbReference>
<feature type="domain" description="VOC" evidence="1">
    <location>
        <begin position="7"/>
        <end position="129"/>
    </location>
</feature>
<evidence type="ECO:0000313" key="2">
    <source>
        <dbReference type="EMBL" id="SCG46853.1"/>
    </source>
</evidence>
<sequence length="155" mass="17316">MDRQPVRYVGVSPYLYYEDAAAALDWLARTFGFEEQVRWVDPDGVVQEAEIRAGDTVFQVCGCPGFWAERGVAGPLGQENILYVDDVDAHWANTRAAGADPQDPEDKPYGVRAYGLKDPGGHSWVFWQRLTDTVELQPGWREIRGGQVTREAVAT</sequence>
<dbReference type="AlphaFoldDB" id="A0A1C5HLR9"/>
<dbReference type="Pfam" id="PF00903">
    <property type="entry name" value="Glyoxalase"/>
    <property type="match status" value="1"/>
</dbReference>
<gene>
    <name evidence="2" type="ORF">GA0070609_1841</name>
</gene>
<dbReference type="PANTHER" id="PTHR34109">
    <property type="entry name" value="BNAUNNG04460D PROTEIN-RELATED"/>
    <property type="match status" value="1"/>
</dbReference>
<dbReference type="Proteomes" id="UP000198217">
    <property type="component" value="Chromosome I"/>
</dbReference>
<dbReference type="EMBL" id="LT607750">
    <property type="protein sequence ID" value="SCG46853.1"/>
    <property type="molecule type" value="Genomic_DNA"/>
</dbReference>
<protein>
    <submittedName>
        <fullName evidence="2">Uncharacterized conserved protein PhnB, glyoxalase superfamily</fullName>
    </submittedName>
</protein>
<proteinExistence type="predicted"/>
<dbReference type="InterPro" id="IPR029068">
    <property type="entry name" value="Glyas_Bleomycin-R_OHBP_Dase"/>
</dbReference>
<organism evidence="2 3">
    <name type="scientific">Micromonospora echinaurantiaca</name>
    <dbReference type="NCBI Taxonomy" id="47857"/>
    <lineage>
        <taxon>Bacteria</taxon>
        <taxon>Bacillati</taxon>
        <taxon>Actinomycetota</taxon>
        <taxon>Actinomycetes</taxon>
        <taxon>Micromonosporales</taxon>
        <taxon>Micromonosporaceae</taxon>
        <taxon>Micromonospora</taxon>
    </lineage>
</organism>
<evidence type="ECO:0000259" key="1">
    <source>
        <dbReference type="PROSITE" id="PS51819"/>
    </source>
</evidence>
<evidence type="ECO:0000313" key="3">
    <source>
        <dbReference type="Proteomes" id="UP000198217"/>
    </source>
</evidence>